<dbReference type="OrthoDB" id="9813458at2"/>
<organism evidence="9 10">
    <name type="scientific">Dyella dinghuensis</name>
    <dbReference type="NCBI Taxonomy" id="1920169"/>
    <lineage>
        <taxon>Bacteria</taxon>
        <taxon>Pseudomonadati</taxon>
        <taxon>Pseudomonadota</taxon>
        <taxon>Gammaproteobacteria</taxon>
        <taxon>Lysobacterales</taxon>
        <taxon>Rhodanobacteraceae</taxon>
        <taxon>Dyella</taxon>
    </lineage>
</organism>
<proteinExistence type="inferred from homology"/>
<dbReference type="RefSeq" id="WP_126675111.1">
    <property type="nucleotide sequence ID" value="NZ_RYZR01000008.1"/>
</dbReference>
<evidence type="ECO:0000256" key="6">
    <source>
        <dbReference type="ARBA" id="ARBA00023136"/>
    </source>
</evidence>
<comment type="caution">
    <text evidence="9">The sequence shown here is derived from an EMBL/GenBank/DDBJ whole genome shotgun (WGS) entry which is preliminary data.</text>
</comment>
<name>A0A3S0RC34_9GAMM</name>
<keyword evidence="8" id="KW-0732">Signal</keyword>
<evidence type="ECO:0000256" key="2">
    <source>
        <dbReference type="ARBA" id="ARBA00007613"/>
    </source>
</evidence>
<keyword evidence="6" id="KW-0472">Membrane</keyword>
<dbReference type="GO" id="GO:0015562">
    <property type="term" value="F:efflux transmembrane transporter activity"/>
    <property type="evidence" value="ECO:0007669"/>
    <property type="project" value="InterPro"/>
</dbReference>
<evidence type="ECO:0000313" key="10">
    <source>
        <dbReference type="Proteomes" id="UP000267077"/>
    </source>
</evidence>
<accession>A0A3S0RC34</accession>
<keyword evidence="5" id="KW-0812">Transmembrane</keyword>
<keyword evidence="4" id="KW-1134">Transmembrane beta strand</keyword>
<keyword evidence="10" id="KW-1185">Reference proteome</keyword>
<comment type="subcellular location">
    <subcellularLocation>
        <location evidence="1">Cell outer membrane</location>
    </subcellularLocation>
</comment>
<dbReference type="GO" id="GO:0015288">
    <property type="term" value="F:porin activity"/>
    <property type="evidence" value="ECO:0007669"/>
    <property type="project" value="TreeGrafter"/>
</dbReference>
<dbReference type="Proteomes" id="UP000267077">
    <property type="component" value="Unassembled WGS sequence"/>
</dbReference>
<dbReference type="GO" id="GO:1990281">
    <property type="term" value="C:efflux pump complex"/>
    <property type="evidence" value="ECO:0007669"/>
    <property type="project" value="TreeGrafter"/>
</dbReference>
<gene>
    <name evidence="9" type="ORF">EKH79_17325</name>
</gene>
<sequence>MRLKLLTLALSLAAVSLPSHGEDLLDAYRQARANDPVLAQADATRLAVREGVPQARALLLPQINGSMSLTQQSASGGSSSSSSSALDSGAGNFDYGHIRTRSVGAEVDQTVLNLADIANLQAAHSTANAQDQTYDAAAQDLFVRVATAYFTVLSDEDQVTFAKANEEALRVTYDQADQQYKVGIAAVTNVYQAKALYEASKATTISDENTLANDRQALTVITGQPTGDLKKLREDVPLDEPSPADPQAWVDVTSKSNPNILSAQYSVDAAEHSVNAARAGHLPTISASLSRDKSTAWAENGGYNPLGNGRWGNTIGLTLSVPIFSGGLTQSKVRQSIDQRDEAQDSLESIRRQSIQNTLNYYNSVIAGISEVKSGKSSVESAQEALSATKAGFQVGTQIMLDVLNAIQVLTQNQSQYSLARHQLVLNRLLLRQSAGTIDYKDMEYINTLLQ</sequence>
<evidence type="ECO:0000256" key="7">
    <source>
        <dbReference type="ARBA" id="ARBA00023237"/>
    </source>
</evidence>
<evidence type="ECO:0000313" key="9">
    <source>
        <dbReference type="EMBL" id="RUL61400.1"/>
    </source>
</evidence>
<keyword evidence="7" id="KW-0998">Cell outer membrane</keyword>
<evidence type="ECO:0000256" key="1">
    <source>
        <dbReference type="ARBA" id="ARBA00004442"/>
    </source>
</evidence>
<feature type="chain" id="PRO_5018733803" evidence="8">
    <location>
        <begin position="22"/>
        <end position="451"/>
    </location>
</feature>
<dbReference type="GO" id="GO:0009279">
    <property type="term" value="C:cell outer membrane"/>
    <property type="evidence" value="ECO:0007669"/>
    <property type="project" value="UniProtKB-SubCell"/>
</dbReference>
<protein>
    <submittedName>
        <fullName evidence="9">Type I secretion protein TolC</fullName>
    </submittedName>
</protein>
<evidence type="ECO:0000256" key="5">
    <source>
        <dbReference type="ARBA" id="ARBA00022692"/>
    </source>
</evidence>
<dbReference type="NCBIfam" id="TIGR01844">
    <property type="entry name" value="type_I_sec_TolC"/>
    <property type="match status" value="1"/>
</dbReference>
<dbReference type="AlphaFoldDB" id="A0A3S0RC34"/>
<evidence type="ECO:0000256" key="8">
    <source>
        <dbReference type="SAM" id="SignalP"/>
    </source>
</evidence>
<dbReference type="PANTHER" id="PTHR30026:SF20">
    <property type="entry name" value="OUTER MEMBRANE PROTEIN TOLC"/>
    <property type="match status" value="1"/>
</dbReference>
<dbReference type="Pfam" id="PF02321">
    <property type="entry name" value="OEP"/>
    <property type="match status" value="2"/>
</dbReference>
<dbReference type="Gene3D" id="1.20.1600.10">
    <property type="entry name" value="Outer membrane efflux proteins (OEP)"/>
    <property type="match status" value="1"/>
</dbReference>
<keyword evidence="3" id="KW-0813">Transport</keyword>
<dbReference type="EMBL" id="RYZR01000008">
    <property type="protein sequence ID" value="RUL61400.1"/>
    <property type="molecule type" value="Genomic_DNA"/>
</dbReference>
<evidence type="ECO:0000256" key="4">
    <source>
        <dbReference type="ARBA" id="ARBA00022452"/>
    </source>
</evidence>
<dbReference type="InterPro" id="IPR051906">
    <property type="entry name" value="TolC-like"/>
</dbReference>
<dbReference type="PANTHER" id="PTHR30026">
    <property type="entry name" value="OUTER MEMBRANE PROTEIN TOLC"/>
    <property type="match status" value="1"/>
</dbReference>
<dbReference type="SUPFAM" id="SSF56954">
    <property type="entry name" value="Outer membrane efflux proteins (OEP)"/>
    <property type="match status" value="1"/>
</dbReference>
<dbReference type="InterPro" id="IPR010130">
    <property type="entry name" value="T1SS_OMP_TolC"/>
</dbReference>
<dbReference type="InterPro" id="IPR003423">
    <property type="entry name" value="OMP_efflux"/>
</dbReference>
<feature type="signal peptide" evidence="8">
    <location>
        <begin position="1"/>
        <end position="21"/>
    </location>
</feature>
<evidence type="ECO:0000256" key="3">
    <source>
        <dbReference type="ARBA" id="ARBA00022448"/>
    </source>
</evidence>
<reference evidence="9 10" key="1">
    <citation type="submission" date="2018-12" db="EMBL/GenBank/DDBJ databases">
        <title>Dyella dinghuensis sp. nov. DHOA06 and Dyella choica sp. nov. 4M-K27, isolated from forest soil.</title>
        <authorList>
            <person name="Qiu L.-H."/>
            <person name="Gao Z.-H."/>
        </authorList>
    </citation>
    <scope>NUCLEOTIDE SEQUENCE [LARGE SCALE GENOMIC DNA]</scope>
    <source>
        <strain evidence="9 10">DHOA06</strain>
    </source>
</reference>
<comment type="similarity">
    <text evidence="2">Belongs to the outer membrane factor (OMF) (TC 1.B.17) family.</text>
</comment>